<dbReference type="SUPFAM" id="SSF48371">
    <property type="entry name" value="ARM repeat"/>
    <property type="match status" value="2"/>
</dbReference>
<dbReference type="InterPro" id="IPR011989">
    <property type="entry name" value="ARM-like"/>
</dbReference>
<dbReference type="Proteomes" id="UP001501444">
    <property type="component" value="Unassembled WGS sequence"/>
</dbReference>
<dbReference type="RefSeq" id="WP_344620523.1">
    <property type="nucleotide sequence ID" value="NZ_BAAARV010000137.1"/>
</dbReference>
<evidence type="ECO:0000313" key="2">
    <source>
        <dbReference type="EMBL" id="GAA2393917.1"/>
    </source>
</evidence>
<dbReference type="EMBL" id="BAAARV010000137">
    <property type="protein sequence ID" value="GAA2393917.1"/>
    <property type="molecule type" value="Genomic_DNA"/>
</dbReference>
<dbReference type="Gene3D" id="1.25.10.10">
    <property type="entry name" value="Leucine-rich Repeat Variant"/>
    <property type="match status" value="2"/>
</dbReference>
<dbReference type="InterPro" id="IPR000357">
    <property type="entry name" value="HEAT"/>
</dbReference>
<proteinExistence type="predicted"/>
<name>A0ABP5V7W6_9ACTN</name>
<organism evidence="2 3">
    <name type="scientific">Dactylosporangium salmoneum</name>
    <dbReference type="NCBI Taxonomy" id="53361"/>
    <lineage>
        <taxon>Bacteria</taxon>
        <taxon>Bacillati</taxon>
        <taxon>Actinomycetota</taxon>
        <taxon>Actinomycetes</taxon>
        <taxon>Micromonosporales</taxon>
        <taxon>Micromonosporaceae</taxon>
        <taxon>Dactylosporangium</taxon>
    </lineage>
</organism>
<evidence type="ECO:0000313" key="3">
    <source>
        <dbReference type="Proteomes" id="UP001501444"/>
    </source>
</evidence>
<sequence>MTQRAPAFAPLVHGLARNPAAPADLLLHLLRTCPELACVGLRDRGALPGRVQDVMSLHPSRQVRGTLAEHPDVAPAIRTRLLADPDWRVRIRAFGRRGQRPLPDEVLIQLLAELPQPSPSMPHTSEELFGELFEATRYDRHLVHLAATHSDPEVRRRVAVLAVWRDDLRTLLTDPVPEVRTAAAESLAEHERVMQPTDLPEQHCHAFWYVLQRPLSRALVDRVLATDDVEALYFVAINPTTPPDVVETLLHHPDIGIRCRAATRADLTSGQLLRLVTDPAVEVRTAVSTHPGLTEQQRADIDIGASDTNFGPLEGLRSAGHGDASVAGLDQARQWAVSGNRLLRRRAARRPDLPQDLVAALADDPDLGVRVLLAHNHPHAPAALLLRCFLEYDRGRDRLSALPQFPKAGLARFADHPDPAVRRLVALDPHADAELVGRLSADPDIAVRTAMAGCPRLPLERITALLDAPELAEHAAANPALPAEQMWRMLEQDATH</sequence>
<reference evidence="3" key="1">
    <citation type="journal article" date="2019" name="Int. J. Syst. Evol. Microbiol.">
        <title>The Global Catalogue of Microorganisms (GCM) 10K type strain sequencing project: providing services to taxonomists for standard genome sequencing and annotation.</title>
        <authorList>
            <consortium name="The Broad Institute Genomics Platform"/>
            <consortium name="The Broad Institute Genome Sequencing Center for Infectious Disease"/>
            <person name="Wu L."/>
            <person name="Ma J."/>
        </authorList>
    </citation>
    <scope>NUCLEOTIDE SEQUENCE [LARGE SCALE GENOMIC DNA]</scope>
    <source>
        <strain evidence="3">JCM 3272</strain>
    </source>
</reference>
<comment type="caution">
    <text evidence="2">The sequence shown here is derived from an EMBL/GenBank/DDBJ whole genome shotgun (WGS) entry which is preliminary data.</text>
</comment>
<keyword evidence="1" id="KW-0677">Repeat</keyword>
<dbReference type="Pfam" id="PF02985">
    <property type="entry name" value="HEAT"/>
    <property type="match status" value="1"/>
</dbReference>
<evidence type="ECO:0000256" key="1">
    <source>
        <dbReference type="ARBA" id="ARBA00022737"/>
    </source>
</evidence>
<keyword evidence="3" id="KW-1185">Reference proteome</keyword>
<gene>
    <name evidence="2" type="ORF">GCM10010170_107380</name>
</gene>
<dbReference type="InterPro" id="IPR016024">
    <property type="entry name" value="ARM-type_fold"/>
</dbReference>
<protein>
    <submittedName>
        <fullName evidence="2">DUF2336 domain-containing protein</fullName>
    </submittedName>
</protein>
<accession>A0ABP5V7W6</accession>